<feature type="domain" description="C2H2-type" evidence="6">
    <location>
        <begin position="621"/>
        <end position="648"/>
    </location>
</feature>
<feature type="domain" description="C2H2-type" evidence="6">
    <location>
        <begin position="861"/>
        <end position="888"/>
    </location>
</feature>
<dbReference type="PROSITE" id="PS00028">
    <property type="entry name" value="ZINC_FINGER_C2H2_1"/>
    <property type="match status" value="17"/>
</dbReference>
<feature type="domain" description="C2H2-type" evidence="6">
    <location>
        <begin position="246"/>
        <end position="273"/>
    </location>
</feature>
<keyword evidence="8" id="KW-1185">Reference proteome</keyword>
<proteinExistence type="predicted"/>
<organism evidence="7 8">
    <name type="scientific">Aedes aegypti</name>
    <name type="common">Yellowfever mosquito</name>
    <name type="synonym">Culex aegypti</name>
    <dbReference type="NCBI Taxonomy" id="7159"/>
    <lineage>
        <taxon>Eukaryota</taxon>
        <taxon>Metazoa</taxon>
        <taxon>Ecdysozoa</taxon>
        <taxon>Arthropoda</taxon>
        <taxon>Hexapoda</taxon>
        <taxon>Insecta</taxon>
        <taxon>Pterygota</taxon>
        <taxon>Neoptera</taxon>
        <taxon>Endopterygota</taxon>
        <taxon>Diptera</taxon>
        <taxon>Nematocera</taxon>
        <taxon>Culicoidea</taxon>
        <taxon>Culicidae</taxon>
        <taxon>Culicinae</taxon>
        <taxon>Aedini</taxon>
        <taxon>Aedes</taxon>
        <taxon>Stegomyia</taxon>
    </lineage>
</organism>
<feature type="domain" description="C2H2-type" evidence="6">
    <location>
        <begin position="677"/>
        <end position="704"/>
    </location>
</feature>
<feature type="region of interest" description="Disordered" evidence="5">
    <location>
        <begin position="76"/>
        <end position="98"/>
    </location>
</feature>
<dbReference type="Gene3D" id="3.30.160.60">
    <property type="entry name" value="Classic Zinc Finger"/>
    <property type="match status" value="11"/>
</dbReference>
<feature type="domain" description="C2H2-type" evidence="6">
    <location>
        <begin position="49"/>
        <end position="72"/>
    </location>
</feature>
<feature type="compositionally biased region" description="Basic and acidic residues" evidence="5">
    <location>
        <begin position="462"/>
        <end position="473"/>
    </location>
</feature>
<evidence type="ECO:0000256" key="3">
    <source>
        <dbReference type="ARBA" id="ARBA00022771"/>
    </source>
</evidence>
<feature type="compositionally biased region" description="Polar residues" evidence="5">
    <location>
        <begin position="374"/>
        <end position="384"/>
    </location>
</feature>
<feature type="compositionally biased region" description="Acidic residues" evidence="5">
    <location>
        <begin position="347"/>
        <end position="357"/>
    </location>
</feature>
<dbReference type="PANTHER" id="PTHR24379:SF121">
    <property type="entry name" value="C2H2-TYPE DOMAIN-CONTAINING PROTEIN"/>
    <property type="match status" value="1"/>
</dbReference>
<dbReference type="Pfam" id="PF13894">
    <property type="entry name" value="zf-C2H2_4"/>
    <property type="match status" value="1"/>
</dbReference>
<dbReference type="Pfam" id="PF13912">
    <property type="entry name" value="zf-C2H2_6"/>
    <property type="match status" value="2"/>
</dbReference>
<feature type="compositionally biased region" description="Basic and acidic residues" evidence="5">
    <location>
        <begin position="1"/>
        <end position="20"/>
    </location>
</feature>
<name>A0A6I8TK65_AEDAE</name>
<feature type="domain" description="C2H2-type" evidence="6">
    <location>
        <begin position="705"/>
        <end position="733"/>
    </location>
</feature>
<keyword evidence="4" id="KW-0862">Zinc</keyword>
<feature type="compositionally biased region" description="Low complexity" evidence="5">
    <location>
        <begin position="358"/>
        <end position="367"/>
    </location>
</feature>
<dbReference type="PANTHER" id="PTHR24379">
    <property type="entry name" value="KRAB AND ZINC FINGER DOMAIN-CONTAINING"/>
    <property type="match status" value="1"/>
</dbReference>
<sequence>MKMAKSNEEVVKRSSEENKPNSRKPQTRSSKTLDTELPLEANDKEVKGSVCPHCQKQFGTKVQLRNHVRTIHGLLESVDGKQSQSDSASLPQDDKPQHKSSLECKICATAFKSEAALRQHLNKHANANGPKSYPCTMCDVKFTSREGRRVHMILKHNAGKTYKCEQCPMVFARMGNLRLHMTTHGVRPHVCSICGQSFARIDSLKTHEEACAEGKRGLFCTECGQRFRKQELLEKHLQQGHPDKEFQCNHCGQGFETKRALSHHVRVHEGTFRCEHCPRKFVTEKALRNHEKSRHWDILGIERVIGRQGRRKDAQPRQPKERVRRNKYCPFLGLEHLAELQVKKSESEDDETNDAAFEDGAGSDSEGSSGGRSQTGDANQNLSDNTDETIPMVAEEFQSMEDVPMVIAHNNLESEVKTEETDPNCSSDSEHKVEKDENLHLADADEPTVPNPDDFTSDAESSDVRKDYSDRDMNQTSSSESDRVKSPELRTKRKSRRKPDSTEPKTASPKEPLPKKYKCDDCGKSFAHQPWWAAHRAKAHGIQETVKPNKQNRIHCCDECPKSFCDWRNLVYHLRHIHQKKIDAVQIVSCQLCKRKLLSENELKLHTCSTRRGFQSRPPEFKCDQCGKAYVSRQALESHRSVHEETHTISCDLCEKPFANEKDLSYHKKRVHVDASFVCEVCGKAFKVQNQLKTHTNIHMKSKSYQCEYCGRAFAQRNGMTAHLRIAHAEQLGEQALAEREISCPICFKKLKGKVCYRLHMKTHTNDRMYACSFCEKRFVTNQDKLRHEQTHTKKYKFKCRFCDKGSTRRKLILLHEAKEHNEVSGEAIGPQHKCSICGRCFSSPSAVAIHESLHSDALPVGCELCDRRFKNVKYMKYHLKAHHKLEAAEQKENGAMVSVDDENEAGQQVSKTEKGDGNGLVQGVDQSIS</sequence>
<feature type="domain" description="C2H2-type" evidence="6">
    <location>
        <begin position="770"/>
        <end position="797"/>
    </location>
</feature>
<feature type="region of interest" description="Disordered" evidence="5">
    <location>
        <begin position="1"/>
        <end position="46"/>
    </location>
</feature>
<evidence type="ECO:0000256" key="5">
    <source>
        <dbReference type="SAM" id="MobiDB-lite"/>
    </source>
</evidence>
<dbReference type="EnsemblMetazoa" id="AAEL019764-RB">
    <property type="protein sequence ID" value="AAEL019764-PB"/>
    <property type="gene ID" value="AAEL019764"/>
</dbReference>
<feature type="compositionally biased region" description="Basic and acidic residues" evidence="5">
    <location>
        <begin position="480"/>
        <end position="490"/>
    </location>
</feature>
<feature type="compositionally biased region" description="Polar residues" evidence="5">
    <location>
        <begin position="80"/>
        <end position="90"/>
    </location>
</feature>
<dbReference type="InterPro" id="IPR022755">
    <property type="entry name" value="Znf_C2H2_jaz"/>
</dbReference>
<feature type="region of interest" description="Disordered" evidence="5">
    <location>
        <begin position="398"/>
        <end position="515"/>
    </location>
</feature>
<reference evidence="7" key="2">
    <citation type="submission" date="2020-05" db="UniProtKB">
        <authorList>
            <consortium name="EnsemblMetazoa"/>
        </authorList>
    </citation>
    <scope>IDENTIFICATION</scope>
    <source>
        <strain evidence="7">LVP_AGWG</strain>
    </source>
</reference>
<evidence type="ECO:0000259" key="6">
    <source>
        <dbReference type="PROSITE" id="PS50157"/>
    </source>
</evidence>
<feature type="domain" description="C2H2-type" evidence="6">
    <location>
        <begin position="133"/>
        <end position="161"/>
    </location>
</feature>
<dbReference type="SUPFAM" id="SSF57667">
    <property type="entry name" value="beta-beta-alpha zinc fingers"/>
    <property type="match status" value="10"/>
</dbReference>
<dbReference type="Pfam" id="PF12874">
    <property type="entry name" value="zf-met"/>
    <property type="match status" value="2"/>
</dbReference>
<feature type="domain" description="C2H2-type" evidence="6">
    <location>
        <begin position="517"/>
        <end position="545"/>
    </location>
</feature>
<keyword evidence="1" id="KW-0479">Metal-binding</keyword>
<feature type="region of interest" description="Disordered" evidence="5">
    <location>
        <begin position="343"/>
        <end position="386"/>
    </location>
</feature>
<dbReference type="GO" id="GO:0008270">
    <property type="term" value="F:zinc ion binding"/>
    <property type="evidence" value="ECO:0007669"/>
    <property type="project" value="UniProtKB-KW"/>
</dbReference>
<feature type="domain" description="C2H2-type" evidence="6">
    <location>
        <begin position="218"/>
        <end position="246"/>
    </location>
</feature>
<dbReference type="Proteomes" id="UP000008820">
    <property type="component" value="Chromosome 2"/>
</dbReference>
<dbReference type="Pfam" id="PF12171">
    <property type="entry name" value="zf-C2H2_jaz"/>
    <property type="match status" value="1"/>
</dbReference>
<evidence type="ECO:0000313" key="8">
    <source>
        <dbReference type="Proteomes" id="UP000008820"/>
    </source>
</evidence>
<dbReference type="PROSITE" id="PS50157">
    <property type="entry name" value="ZINC_FINGER_C2H2_2"/>
    <property type="match status" value="18"/>
</dbReference>
<feature type="domain" description="C2H2-type" evidence="6">
    <location>
        <begin position="162"/>
        <end position="184"/>
    </location>
</feature>
<feature type="domain" description="C2H2-type" evidence="6">
    <location>
        <begin position="272"/>
        <end position="295"/>
    </location>
</feature>
<feature type="domain" description="C2H2-type" evidence="6">
    <location>
        <begin position="649"/>
        <end position="677"/>
    </location>
</feature>
<evidence type="ECO:0000256" key="2">
    <source>
        <dbReference type="ARBA" id="ARBA00022737"/>
    </source>
</evidence>
<feature type="domain" description="C2H2-type" evidence="6">
    <location>
        <begin position="189"/>
        <end position="217"/>
    </location>
</feature>
<dbReference type="FunFam" id="3.30.160.60:FF:000100">
    <property type="entry name" value="Zinc finger 45-like"/>
    <property type="match status" value="1"/>
</dbReference>
<keyword evidence="3" id="KW-0863">Zinc-finger</keyword>
<accession>A0A6I8TK65</accession>
<gene>
    <name evidence="7" type="primary">5568189</name>
</gene>
<reference evidence="7 8" key="1">
    <citation type="submission" date="2017-06" db="EMBL/GenBank/DDBJ databases">
        <title>Aedes aegypti genome working group (AGWG) sequencing and assembly.</title>
        <authorList>
            <consortium name="Aedes aegypti Genome Working Group (AGWG)"/>
            <person name="Matthews B.J."/>
        </authorList>
    </citation>
    <scope>NUCLEOTIDE SEQUENCE [LARGE SCALE GENOMIC DNA]</scope>
    <source>
        <strain evidence="7 8">LVP_AGWG</strain>
    </source>
</reference>
<dbReference type="AlphaFoldDB" id="A0A6I8TK65"/>
<dbReference type="SMART" id="SM00355">
    <property type="entry name" value="ZnF_C2H2"/>
    <property type="match status" value="19"/>
</dbReference>
<dbReference type="OrthoDB" id="7734042at2759"/>
<feature type="domain" description="C2H2-type" evidence="6">
    <location>
        <begin position="833"/>
        <end position="860"/>
    </location>
</feature>
<evidence type="ECO:0000256" key="1">
    <source>
        <dbReference type="ARBA" id="ARBA00022723"/>
    </source>
</evidence>
<protein>
    <recommendedName>
        <fullName evidence="6">C2H2-type domain-containing protein</fullName>
    </recommendedName>
</protein>
<dbReference type="Pfam" id="PF00096">
    <property type="entry name" value="zf-C2H2"/>
    <property type="match status" value="7"/>
</dbReference>
<feature type="domain" description="C2H2-type" evidence="6">
    <location>
        <begin position="742"/>
        <end position="769"/>
    </location>
</feature>
<feature type="region of interest" description="Disordered" evidence="5">
    <location>
        <begin position="893"/>
        <end position="930"/>
    </location>
</feature>
<feature type="domain" description="C2H2-type" evidence="6">
    <location>
        <begin position="102"/>
        <end position="129"/>
    </location>
</feature>
<keyword evidence="2" id="KW-0677">Repeat</keyword>
<dbReference type="InterPro" id="IPR036236">
    <property type="entry name" value="Znf_C2H2_sf"/>
</dbReference>
<evidence type="ECO:0000256" key="4">
    <source>
        <dbReference type="ARBA" id="ARBA00022833"/>
    </source>
</evidence>
<feature type="compositionally biased region" description="Basic and acidic residues" evidence="5">
    <location>
        <begin position="428"/>
        <end position="443"/>
    </location>
</feature>
<evidence type="ECO:0000313" key="7">
    <source>
        <dbReference type="EnsemblMetazoa" id="AAEL019764-PB"/>
    </source>
</evidence>
<dbReference type="InterPro" id="IPR013087">
    <property type="entry name" value="Znf_C2H2_type"/>
</dbReference>
<feature type="domain" description="C2H2-type" evidence="6">
    <location>
        <begin position="555"/>
        <end position="583"/>
    </location>
</feature>